<evidence type="ECO:0000313" key="2">
    <source>
        <dbReference type="EMBL" id="KAH3783525.1"/>
    </source>
</evidence>
<dbReference type="AlphaFoldDB" id="A0A9D4ET36"/>
<feature type="signal peptide" evidence="1">
    <location>
        <begin position="1"/>
        <end position="19"/>
    </location>
</feature>
<keyword evidence="1" id="KW-0732">Signal</keyword>
<accession>A0A9D4ET36</accession>
<comment type="caution">
    <text evidence="2">The sequence shown here is derived from an EMBL/GenBank/DDBJ whole genome shotgun (WGS) entry which is preliminary data.</text>
</comment>
<dbReference type="Proteomes" id="UP000828390">
    <property type="component" value="Unassembled WGS sequence"/>
</dbReference>
<organism evidence="2 3">
    <name type="scientific">Dreissena polymorpha</name>
    <name type="common">Zebra mussel</name>
    <name type="synonym">Mytilus polymorpha</name>
    <dbReference type="NCBI Taxonomy" id="45954"/>
    <lineage>
        <taxon>Eukaryota</taxon>
        <taxon>Metazoa</taxon>
        <taxon>Spiralia</taxon>
        <taxon>Lophotrochozoa</taxon>
        <taxon>Mollusca</taxon>
        <taxon>Bivalvia</taxon>
        <taxon>Autobranchia</taxon>
        <taxon>Heteroconchia</taxon>
        <taxon>Euheterodonta</taxon>
        <taxon>Imparidentia</taxon>
        <taxon>Neoheterodontei</taxon>
        <taxon>Myida</taxon>
        <taxon>Dreissenoidea</taxon>
        <taxon>Dreissenidae</taxon>
        <taxon>Dreissena</taxon>
    </lineage>
</organism>
<protein>
    <submittedName>
        <fullName evidence="2">Uncharacterized protein</fullName>
    </submittedName>
</protein>
<reference evidence="2" key="1">
    <citation type="journal article" date="2019" name="bioRxiv">
        <title>The Genome of the Zebra Mussel, Dreissena polymorpha: A Resource for Invasive Species Research.</title>
        <authorList>
            <person name="McCartney M.A."/>
            <person name="Auch B."/>
            <person name="Kono T."/>
            <person name="Mallez S."/>
            <person name="Zhang Y."/>
            <person name="Obille A."/>
            <person name="Becker A."/>
            <person name="Abrahante J.E."/>
            <person name="Garbe J."/>
            <person name="Badalamenti J.P."/>
            <person name="Herman A."/>
            <person name="Mangelson H."/>
            <person name="Liachko I."/>
            <person name="Sullivan S."/>
            <person name="Sone E.D."/>
            <person name="Koren S."/>
            <person name="Silverstein K.A.T."/>
            <person name="Beckman K.B."/>
            <person name="Gohl D.M."/>
        </authorList>
    </citation>
    <scope>NUCLEOTIDE SEQUENCE</scope>
    <source>
        <strain evidence="2">Duluth1</strain>
        <tissue evidence="2">Whole animal</tissue>
    </source>
</reference>
<name>A0A9D4ET36_DREPO</name>
<gene>
    <name evidence="2" type="ORF">DPMN_161464</name>
</gene>
<sequence>MFCSLLMLVVFGNSKGSTALCVTRSCCGKSITRFNVCALENKAYSQALSPNNLQASFGKTGIYPYDSNAIDSSVFKPSEALEQETSSLQSIIQPSNTEVSQFFCNKERYLISKKQATKMRKYLSAVVSGKPITEDVIIKKNHEEG</sequence>
<feature type="chain" id="PRO_5038789710" evidence="1">
    <location>
        <begin position="20"/>
        <end position="145"/>
    </location>
</feature>
<proteinExistence type="predicted"/>
<dbReference type="EMBL" id="JAIWYP010000008">
    <property type="protein sequence ID" value="KAH3783525.1"/>
    <property type="molecule type" value="Genomic_DNA"/>
</dbReference>
<reference evidence="2" key="2">
    <citation type="submission" date="2020-11" db="EMBL/GenBank/DDBJ databases">
        <authorList>
            <person name="McCartney M.A."/>
            <person name="Auch B."/>
            <person name="Kono T."/>
            <person name="Mallez S."/>
            <person name="Becker A."/>
            <person name="Gohl D.M."/>
            <person name="Silverstein K.A.T."/>
            <person name="Koren S."/>
            <person name="Bechman K.B."/>
            <person name="Herman A."/>
            <person name="Abrahante J.E."/>
            <person name="Garbe J."/>
        </authorList>
    </citation>
    <scope>NUCLEOTIDE SEQUENCE</scope>
    <source>
        <strain evidence="2">Duluth1</strain>
        <tissue evidence="2">Whole animal</tissue>
    </source>
</reference>
<keyword evidence="3" id="KW-1185">Reference proteome</keyword>
<evidence type="ECO:0000313" key="3">
    <source>
        <dbReference type="Proteomes" id="UP000828390"/>
    </source>
</evidence>
<evidence type="ECO:0000256" key="1">
    <source>
        <dbReference type="SAM" id="SignalP"/>
    </source>
</evidence>